<feature type="binding site" evidence="6">
    <location>
        <position position="53"/>
    </location>
    <ligand>
        <name>Fe cation</name>
        <dbReference type="ChEBI" id="CHEBI:24875"/>
        <label>1</label>
    </ligand>
</feature>
<evidence type="ECO:0000256" key="3">
    <source>
        <dbReference type="ARBA" id="ARBA00022723"/>
    </source>
</evidence>
<evidence type="ECO:0000313" key="10">
    <source>
        <dbReference type="Proteomes" id="UP000032233"/>
    </source>
</evidence>
<dbReference type="InterPro" id="IPR009078">
    <property type="entry name" value="Ferritin-like_SF"/>
</dbReference>
<proteinExistence type="inferred from homology"/>
<dbReference type="InterPro" id="IPR009040">
    <property type="entry name" value="Ferritin-like_diiron"/>
</dbReference>
<keyword evidence="7" id="KW-0963">Cytoplasm</keyword>
<dbReference type="GO" id="GO:0006879">
    <property type="term" value="P:intracellular iron ion homeostasis"/>
    <property type="evidence" value="ECO:0007669"/>
    <property type="project" value="UniProtKB-KW"/>
</dbReference>
<comment type="subcellular location">
    <subcellularLocation>
        <location evidence="7">Cytoplasm</location>
    </subcellularLocation>
</comment>
<keyword evidence="10" id="KW-1185">Reference proteome</keyword>
<dbReference type="Proteomes" id="UP000032233">
    <property type="component" value="Unassembled WGS sequence"/>
</dbReference>
<dbReference type="OrthoDB" id="9801481at2"/>
<feature type="binding site" evidence="6">
    <location>
        <position position="94"/>
    </location>
    <ligand>
        <name>Fe cation</name>
        <dbReference type="ChEBI" id="CHEBI:24875"/>
        <label>1</label>
    </ligand>
</feature>
<dbReference type="InterPro" id="IPR041719">
    <property type="entry name" value="Ferritin_prok"/>
</dbReference>
<dbReference type="InterPro" id="IPR001519">
    <property type="entry name" value="Ferritin"/>
</dbReference>
<keyword evidence="5 6" id="KW-0408">Iron</keyword>
<keyword evidence="2 7" id="KW-0409">Iron storage</keyword>
<keyword evidence="4" id="KW-0560">Oxidoreductase</keyword>
<dbReference type="CDD" id="cd01055">
    <property type="entry name" value="Nonheme_Ferritin"/>
    <property type="match status" value="1"/>
</dbReference>
<dbReference type="AlphaFoldDB" id="A0A0D2JD40"/>
<dbReference type="InParanoid" id="A0A0D2JD40"/>
<dbReference type="FunFam" id="1.20.1260.10:FF:000001">
    <property type="entry name" value="Non-heme ferritin"/>
    <property type="match status" value="1"/>
</dbReference>
<dbReference type="Gene3D" id="1.20.1260.10">
    <property type="match status" value="1"/>
</dbReference>
<evidence type="ECO:0000259" key="8">
    <source>
        <dbReference type="PROSITE" id="PS50905"/>
    </source>
</evidence>
<evidence type="ECO:0000256" key="1">
    <source>
        <dbReference type="ARBA" id="ARBA00006950"/>
    </source>
</evidence>
<name>A0A0D2JD40_9BACT</name>
<comment type="catalytic activity">
    <reaction evidence="7">
        <text>4 Fe(2+) + O2 + 6 H2O = 4 iron(III) oxide-hydroxide + 12 H(+)</text>
        <dbReference type="Rhea" id="RHEA:11972"/>
        <dbReference type="ChEBI" id="CHEBI:15377"/>
        <dbReference type="ChEBI" id="CHEBI:15378"/>
        <dbReference type="ChEBI" id="CHEBI:15379"/>
        <dbReference type="ChEBI" id="CHEBI:29033"/>
        <dbReference type="ChEBI" id="CHEBI:78619"/>
        <dbReference type="EC" id="1.16.3.2"/>
    </reaction>
</comment>
<evidence type="ECO:0000256" key="6">
    <source>
        <dbReference type="PIRSR" id="PIRSR601519-1"/>
    </source>
</evidence>
<evidence type="ECO:0000313" key="9">
    <source>
        <dbReference type="EMBL" id="KIX13661.1"/>
    </source>
</evidence>
<dbReference type="GO" id="GO:0008198">
    <property type="term" value="F:ferrous iron binding"/>
    <property type="evidence" value="ECO:0007669"/>
    <property type="project" value="TreeGrafter"/>
</dbReference>
<dbReference type="PROSITE" id="PS50905">
    <property type="entry name" value="FERRITIN_LIKE"/>
    <property type="match status" value="1"/>
</dbReference>
<feature type="binding site" evidence="6">
    <location>
        <position position="17"/>
    </location>
    <ligand>
        <name>Fe cation</name>
        <dbReference type="ChEBI" id="CHEBI:24875"/>
        <label>1</label>
    </ligand>
</feature>
<protein>
    <recommendedName>
        <fullName evidence="7">Ferritin</fullName>
        <ecNumber evidence="7">1.16.3.2</ecNumber>
    </recommendedName>
</protein>
<dbReference type="GO" id="GO:0005829">
    <property type="term" value="C:cytosol"/>
    <property type="evidence" value="ECO:0007669"/>
    <property type="project" value="TreeGrafter"/>
</dbReference>
<dbReference type="PANTHER" id="PTHR11431">
    <property type="entry name" value="FERRITIN"/>
    <property type="match status" value="1"/>
</dbReference>
<organism evidence="9 10">
    <name type="scientific">Dethiosulfatarculus sandiegensis</name>
    <dbReference type="NCBI Taxonomy" id="1429043"/>
    <lineage>
        <taxon>Bacteria</taxon>
        <taxon>Pseudomonadati</taxon>
        <taxon>Thermodesulfobacteriota</taxon>
        <taxon>Desulfarculia</taxon>
        <taxon>Desulfarculales</taxon>
        <taxon>Desulfarculaceae</taxon>
        <taxon>Dethiosulfatarculus</taxon>
    </lineage>
</organism>
<dbReference type="PANTHER" id="PTHR11431:SF127">
    <property type="entry name" value="BACTERIAL NON-HEME FERRITIN"/>
    <property type="match status" value="1"/>
</dbReference>
<dbReference type="GO" id="GO:0006826">
    <property type="term" value="P:iron ion transport"/>
    <property type="evidence" value="ECO:0007669"/>
    <property type="project" value="InterPro"/>
</dbReference>
<comment type="similarity">
    <text evidence="1 7">Belongs to the ferritin family. Prokaryotic subfamily.</text>
</comment>
<reference evidence="9 10" key="1">
    <citation type="submission" date="2013-11" db="EMBL/GenBank/DDBJ databases">
        <title>Metagenomic analysis of a methanogenic consortium involved in long chain n-alkane degradation.</title>
        <authorList>
            <person name="Davidova I.A."/>
            <person name="Callaghan A.V."/>
            <person name="Wawrik B."/>
            <person name="Pruitt S."/>
            <person name="Marks C."/>
            <person name="Duncan K.E."/>
            <person name="Suflita J.M."/>
        </authorList>
    </citation>
    <scope>NUCLEOTIDE SEQUENCE [LARGE SCALE GENOMIC DNA]</scope>
    <source>
        <strain evidence="9 10">SPR</strain>
    </source>
</reference>
<dbReference type="GO" id="GO:0008199">
    <property type="term" value="F:ferric iron binding"/>
    <property type="evidence" value="ECO:0007669"/>
    <property type="project" value="InterPro"/>
</dbReference>
<feature type="binding site" evidence="6">
    <location>
        <position position="127"/>
    </location>
    <ligand>
        <name>Fe cation</name>
        <dbReference type="ChEBI" id="CHEBI:24875"/>
        <label>1</label>
    </ligand>
</feature>
<dbReference type="FunCoup" id="A0A0D2JD40">
    <property type="interactions" value="224"/>
</dbReference>
<dbReference type="InterPro" id="IPR012347">
    <property type="entry name" value="Ferritin-like"/>
</dbReference>
<comment type="function">
    <text evidence="7">Iron-storage protein.</text>
</comment>
<gene>
    <name evidence="9" type="ORF">X474_11750</name>
</gene>
<dbReference type="SUPFAM" id="SSF47240">
    <property type="entry name" value="Ferritin-like"/>
    <property type="match status" value="1"/>
</dbReference>
<evidence type="ECO:0000256" key="5">
    <source>
        <dbReference type="ARBA" id="ARBA00023004"/>
    </source>
</evidence>
<evidence type="ECO:0000256" key="4">
    <source>
        <dbReference type="ARBA" id="ARBA00023002"/>
    </source>
</evidence>
<evidence type="ECO:0000256" key="7">
    <source>
        <dbReference type="RuleBase" id="RU361145"/>
    </source>
</evidence>
<accession>A0A0D2JD40</accession>
<dbReference type="RefSeq" id="WP_044348748.1">
    <property type="nucleotide sequence ID" value="NZ_AZAC01000014.1"/>
</dbReference>
<dbReference type="InterPro" id="IPR008331">
    <property type="entry name" value="Ferritin_DPS_dom"/>
</dbReference>
<dbReference type="Pfam" id="PF00210">
    <property type="entry name" value="Ferritin"/>
    <property type="match status" value="1"/>
</dbReference>
<sequence length="171" mass="19370">MLSEKMEKAFNEQIKWEIYSSYLYMSMATYCEALPMPGFAHWLKVQAQEELSHVLKMNQFVSERGGRVRLMPIDGPATDWESPLAVAEQVLEHEKVVSKRINDLVDLAQAEKDHASFSFLQWFVNEQVEEEANAQDLVGQLKMVANAAGGLFMLDKELAARAFTMPVGLTI</sequence>
<dbReference type="EC" id="1.16.3.2" evidence="7"/>
<dbReference type="GO" id="GO:0004322">
    <property type="term" value="F:ferroxidase activity"/>
    <property type="evidence" value="ECO:0007669"/>
    <property type="project" value="TreeGrafter"/>
</dbReference>
<comment type="caution">
    <text evidence="9">The sequence shown here is derived from an EMBL/GenBank/DDBJ whole genome shotgun (WGS) entry which is preliminary data.</text>
</comment>
<feature type="domain" description="Ferritin-like diiron" evidence="8">
    <location>
        <begin position="1"/>
        <end position="145"/>
    </location>
</feature>
<evidence type="ECO:0000256" key="2">
    <source>
        <dbReference type="ARBA" id="ARBA00022434"/>
    </source>
</evidence>
<keyword evidence="3 6" id="KW-0479">Metal-binding</keyword>
<feature type="binding site" evidence="6">
    <location>
        <position position="50"/>
    </location>
    <ligand>
        <name>Fe cation</name>
        <dbReference type="ChEBI" id="CHEBI:24875"/>
        <label>1</label>
    </ligand>
</feature>
<dbReference type="GO" id="GO:0042802">
    <property type="term" value="F:identical protein binding"/>
    <property type="evidence" value="ECO:0007669"/>
    <property type="project" value="UniProtKB-ARBA"/>
</dbReference>
<dbReference type="EMBL" id="AZAC01000014">
    <property type="protein sequence ID" value="KIX13661.1"/>
    <property type="molecule type" value="Genomic_DNA"/>
</dbReference>
<dbReference type="STRING" id="1429043.X474_11750"/>